<dbReference type="eggNOG" id="ENOG502QUA8">
    <property type="taxonomic scope" value="Eukaryota"/>
</dbReference>
<dbReference type="PANTHER" id="PTHR14715">
    <property type="entry name" value="FAM124 DOMAIN-CONTAINING PROTEIN-RELATED"/>
    <property type="match status" value="1"/>
</dbReference>
<reference evidence="3 4" key="1">
    <citation type="journal article" date="2008" name="Nature">
        <title>The Trichoplax genome and the nature of placozoans.</title>
        <authorList>
            <person name="Srivastava M."/>
            <person name="Begovic E."/>
            <person name="Chapman J."/>
            <person name="Putnam N.H."/>
            <person name="Hellsten U."/>
            <person name="Kawashima T."/>
            <person name="Kuo A."/>
            <person name="Mitros T."/>
            <person name="Salamov A."/>
            <person name="Carpenter M.L."/>
            <person name="Signorovitch A.Y."/>
            <person name="Moreno M.A."/>
            <person name="Kamm K."/>
            <person name="Grimwood J."/>
            <person name="Schmutz J."/>
            <person name="Shapiro H."/>
            <person name="Grigoriev I.V."/>
            <person name="Buss L.W."/>
            <person name="Schierwater B."/>
            <person name="Dellaporta S.L."/>
            <person name="Rokhsar D.S."/>
        </authorList>
    </citation>
    <scope>NUCLEOTIDE SEQUENCE [LARGE SCALE GENOMIC DNA]</scope>
    <source>
        <strain evidence="3 4">Grell-BS-1999</strain>
    </source>
</reference>
<name>B3RUD4_TRIAD</name>
<dbReference type="OrthoDB" id="10023686at2759"/>
<dbReference type="PhylomeDB" id="B3RUD4"/>
<proteinExistence type="inferred from homology"/>
<organism evidence="3 4">
    <name type="scientific">Trichoplax adhaerens</name>
    <name type="common">Trichoplax reptans</name>
    <dbReference type="NCBI Taxonomy" id="10228"/>
    <lineage>
        <taxon>Eukaryota</taxon>
        <taxon>Metazoa</taxon>
        <taxon>Placozoa</taxon>
        <taxon>Uniplacotomia</taxon>
        <taxon>Trichoplacea</taxon>
        <taxon>Trichoplacidae</taxon>
        <taxon>Trichoplax</taxon>
    </lineage>
</organism>
<dbReference type="RefSeq" id="XP_002111349.1">
    <property type="nucleotide sequence ID" value="XM_002111313.1"/>
</dbReference>
<dbReference type="PANTHER" id="PTHR14715:SF6">
    <property type="entry name" value="FAM124 DOMAIN-CONTAINING PROTEIN"/>
    <property type="match status" value="1"/>
</dbReference>
<gene>
    <name evidence="3" type="ORF">TRIADDRAFT_55244</name>
</gene>
<comment type="similarity">
    <text evidence="1">Belongs to the FAM124 family.</text>
</comment>
<dbReference type="InParanoid" id="B3RUD4"/>
<dbReference type="EMBL" id="DS985244">
    <property type="protein sequence ID" value="EDV25316.1"/>
    <property type="molecule type" value="Genomic_DNA"/>
</dbReference>
<dbReference type="Pfam" id="PF15067">
    <property type="entry name" value="FAM124"/>
    <property type="match status" value="1"/>
</dbReference>
<dbReference type="Proteomes" id="UP000009022">
    <property type="component" value="Unassembled WGS sequence"/>
</dbReference>
<dbReference type="InterPro" id="IPR046365">
    <property type="entry name" value="FAM124_dom"/>
</dbReference>
<evidence type="ECO:0000313" key="3">
    <source>
        <dbReference type="EMBL" id="EDV25316.1"/>
    </source>
</evidence>
<dbReference type="AlphaFoldDB" id="B3RUD4"/>
<accession>B3RUD4</accession>
<dbReference type="CTD" id="6753037"/>
<evidence type="ECO:0000313" key="4">
    <source>
        <dbReference type="Proteomes" id="UP000009022"/>
    </source>
</evidence>
<dbReference type="GeneID" id="6753037"/>
<feature type="domain" description="FAM124" evidence="2">
    <location>
        <begin position="50"/>
        <end position="297"/>
    </location>
</feature>
<dbReference type="KEGG" id="tad:TRIADDRAFT_55244"/>
<dbReference type="STRING" id="10228.B3RUD4"/>
<evidence type="ECO:0000256" key="1">
    <source>
        <dbReference type="ARBA" id="ARBA00006440"/>
    </source>
</evidence>
<sequence length="305" mass="35685">MGEILSSLCVEEFYNEFISIDLKNIFFSDQIYLRLRSVSCRKSRHKAVPCIIHCEFENGLKKKMERLYRPMLDYINSTRQCISIEDDSKRSFNRSRNSSSSSEDINQFDVGKPKILSLGIQLFLHECNYGNYHDNIRNYLQQSIWNIKLNVALSSTYIKSCPPNDNLESYVANGPMMPWWAIRTIHSGKEVIRINLFVNDLDNMLQFYEVILRQQPQIKRKDFCCFTLVRYPEFDFQFSLKALNKLSPKPTPTDDFLLEFFHTGYSSLVNLLPDCVTLVSKKCWKIKDPEGNTLLLHEKSVVIKN</sequence>
<dbReference type="HOGENOM" id="CLU_070689_0_0_1"/>
<keyword evidence="4" id="KW-1185">Reference proteome</keyword>
<protein>
    <recommendedName>
        <fullName evidence="2">FAM124 domain-containing protein</fullName>
    </recommendedName>
</protein>
<dbReference type="InterPro" id="IPR029380">
    <property type="entry name" value="FAM124"/>
</dbReference>
<dbReference type="OMA" id="QCISIED"/>
<evidence type="ECO:0000259" key="2">
    <source>
        <dbReference type="Pfam" id="PF15067"/>
    </source>
</evidence>